<evidence type="ECO:0000256" key="1">
    <source>
        <dbReference type="SAM" id="MobiDB-lite"/>
    </source>
</evidence>
<protein>
    <recommendedName>
        <fullName evidence="2">DUF7026 domain-containing protein</fullName>
    </recommendedName>
</protein>
<feature type="domain" description="DUF7026" evidence="2">
    <location>
        <begin position="38"/>
        <end position="74"/>
    </location>
</feature>
<dbReference type="Pfam" id="PF22950">
    <property type="entry name" value="DUF7026"/>
    <property type="match status" value="1"/>
</dbReference>
<gene>
    <name evidence="3" type="ORF">SAY87_018857</name>
</gene>
<organism evidence="3 4">
    <name type="scientific">Trapa incisa</name>
    <dbReference type="NCBI Taxonomy" id="236973"/>
    <lineage>
        <taxon>Eukaryota</taxon>
        <taxon>Viridiplantae</taxon>
        <taxon>Streptophyta</taxon>
        <taxon>Embryophyta</taxon>
        <taxon>Tracheophyta</taxon>
        <taxon>Spermatophyta</taxon>
        <taxon>Magnoliopsida</taxon>
        <taxon>eudicotyledons</taxon>
        <taxon>Gunneridae</taxon>
        <taxon>Pentapetalae</taxon>
        <taxon>rosids</taxon>
        <taxon>malvids</taxon>
        <taxon>Myrtales</taxon>
        <taxon>Lythraceae</taxon>
        <taxon>Trapa</taxon>
    </lineage>
</organism>
<name>A0AAN7K0L8_9MYRT</name>
<evidence type="ECO:0000313" key="3">
    <source>
        <dbReference type="EMBL" id="KAK4757556.1"/>
    </source>
</evidence>
<dbReference type="Proteomes" id="UP001345219">
    <property type="component" value="Chromosome 15"/>
</dbReference>
<comment type="caution">
    <text evidence="3">The sequence shown here is derived from an EMBL/GenBank/DDBJ whole genome shotgun (WGS) entry which is preliminary data.</text>
</comment>
<feature type="region of interest" description="Disordered" evidence="1">
    <location>
        <begin position="1"/>
        <end position="23"/>
    </location>
</feature>
<sequence>MYEGMAMEGGAGPCIQGLHPSKSNNMEDAAEVAKLNTQEAMRKRREALFTEICRSVGLEEDEMRKKWRMGEEERGSISSEVREEMLEEHVNEEEDRSFFFPGLKRWMGFPEDL</sequence>
<dbReference type="EMBL" id="JAXIOK010000012">
    <property type="protein sequence ID" value="KAK4757556.1"/>
    <property type="molecule type" value="Genomic_DNA"/>
</dbReference>
<proteinExistence type="predicted"/>
<reference evidence="3 4" key="1">
    <citation type="journal article" date="2023" name="Hortic Res">
        <title>Pangenome of water caltrop reveals structural variations and asymmetric subgenome divergence after allopolyploidization.</title>
        <authorList>
            <person name="Zhang X."/>
            <person name="Chen Y."/>
            <person name="Wang L."/>
            <person name="Yuan Y."/>
            <person name="Fang M."/>
            <person name="Shi L."/>
            <person name="Lu R."/>
            <person name="Comes H.P."/>
            <person name="Ma Y."/>
            <person name="Chen Y."/>
            <person name="Huang G."/>
            <person name="Zhou Y."/>
            <person name="Zheng Z."/>
            <person name="Qiu Y."/>
        </authorList>
    </citation>
    <scope>NUCLEOTIDE SEQUENCE [LARGE SCALE GENOMIC DNA]</scope>
    <source>
        <tissue evidence="3">Roots</tissue>
    </source>
</reference>
<keyword evidence="4" id="KW-1185">Reference proteome</keyword>
<dbReference type="AlphaFoldDB" id="A0AAN7K0L8"/>
<accession>A0AAN7K0L8</accession>
<dbReference type="InterPro" id="IPR054290">
    <property type="entry name" value="DUF7026"/>
</dbReference>
<evidence type="ECO:0000313" key="4">
    <source>
        <dbReference type="Proteomes" id="UP001345219"/>
    </source>
</evidence>
<evidence type="ECO:0000259" key="2">
    <source>
        <dbReference type="Pfam" id="PF22950"/>
    </source>
</evidence>